<proteinExistence type="inferred from homology"/>
<evidence type="ECO:0000313" key="13">
    <source>
        <dbReference type="Proteomes" id="UP000503640"/>
    </source>
</evidence>
<dbReference type="Gene3D" id="3.30.1330.50">
    <property type="entry name" value="2-C-methyl-D-erythritol 2,4-cyclodiphosphate synthase"/>
    <property type="match status" value="1"/>
</dbReference>
<comment type="similarity">
    <text evidence="10">In the C-terminal section; belongs to the IspF family.</text>
</comment>
<evidence type="ECO:0000313" key="12">
    <source>
        <dbReference type="EMBL" id="GEJ58048.1"/>
    </source>
</evidence>
<feature type="binding site" evidence="10">
    <location>
        <begin position="290"/>
        <end position="294"/>
    </location>
    <ligand>
        <name>4-CDP-2-C-methyl-D-erythritol 2-phosphate</name>
        <dbReference type="ChEBI" id="CHEBI:57919"/>
    </ligand>
</feature>
<keyword evidence="4 10" id="KW-0808">Transferase</keyword>
<feature type="binding site" evidence="10">
    <location>
        <position position="240"/>
    </location>
    <ligand>
        <name>a divalent metal cation</name>
        <dbReference type="ChEBI" id="CHEBI:60240"/>
    </ligand>
</feature>
<dbReference type="GO" id="GO:0050518">
    <property type="term" value="F:2-C-methyl-D-erythritol 4-phosphate cytidylyltransferase activity"/>
    <property type="evidence" value="ECO:0007669"/>
    <property type="project" value="UniProtKB-UniRule"/>
</dbReference>
<feature type="binding site" evidence="10">
    <location>
        <begin position="361"/>
        <end position="364"/>
    </location>
    <ligand>
        <name>4-CDP-2-C-methyl-D-erythritol 2-phosphate</name>
        <dbReference type="ChEBI" id="CHEBI:57919"/>
    </ligand>
</feature>
<comment type="pathway">
    <text evidence="10">Isoprenoid biosynthesis; isopentenyl diphosphate biosynthesis via DXP pathway; isopentenyl diphosphate from 1-deoxy-D-xylulose 5-phosphate: step 4/6.</text>
</comment>
<dbReference type="EC" id="4.6.1.12" evidence="10"/>
<sequence length="388" mass="39309">MIGGERVGGIVAAGGSGTRAGVAKQWLSLGGQTVLRRSAATLAACELVDVLVAVVPPGEEARAAADLAGLGKPVRAVAGGPARADSVKRGLAAADDCALVLVHDAARPFATPALVRAVALAAAAEGAALAALPASDTVKEAAPNAGGAPRAGRTLDRRTLWLAQTPQGFRAEVLRRAFAEAGAAAAEATDECALVERLGLPVALVPGEAGNFKITSAEDVERARARLEAPVAMGVGYDVHPFGPGRRLVLGGVEFEGDGLVGHSDADICAHAIGDAVLGAAGLGDLGRHFPDTDDRWKGVSSLVLLREIARKAAAAGWRVGNCDVTLAARRPKIAPRAEEMRARLAEALGVAPAQVNVKATTGERLGFVGRGEGIAAHAVALLYRAAL</sequence>
<dbReference type="InterPro" id="IPR026596">
    <property type="entry name" value="IspD/F"/>
</dbReference>
<feature type="site" description="Transition state stabilizer" evidence="10">
    <location>
        <position position="263"/>
    </location>
</feature>
<comment type="pathway">
    <text evidence="2 10">Isoprenoid biosynthesis; isopentenyl diphosphate biosynthesis via DXP pathway; isopentenyl diphosphate from 1-deoxy-D-xylulose 5-phosphate: step 2/6.</text>
</comment>
<dbReference type="GO" id="GO:0046872">
    <property type="term" value="F:metal ion binding"/>
    <property type="evidence" value="ECO:0007669"/>
    <property type="project" value="UniProtKB-KW"/>
</dbReference>
<dbReference type="SUPFAM" id="SSF53448">
    <property type="entry name" value="Nucleotide-diphospho-sugar transferases"/>
    <property type="match status" value="1"/>
</dbReference>
<dbReference type="CDD" id="cd02516">
    <property type="entry name" value="CDP-ME_synthetase"/>
    <property type="match status" value="1"/>
</dbReference>
<comment type="catalytic activity">
    <reaction evidence="10">
        <text>4-CDP-2-C-methyl-D-erythritol 2-phosphate = 2-C-methyl-D-erythritol 2,4-cyclic diphosphate + CMP</text>
        <dbReference type="Rhea" id="RHEA:23864"/>
        <dbReference type="ChEBI" id="CHEBI:57919"/>
        <dbReference type="ChEBI" id="CHEBI:58483"/>
        <dbReference type="ChEBI" id="CHEBI:60377"/>
        <dbReference type="EC" id="4.6.1.12"/>
    </reaction>
</comment>
<dbReference type="NCBIfam" id="TIGR00453">
    <property type="entry name" value="ispD"/>
    <property type="match status" value="1"/>
</dbReference>
<evidence type="ECO:0000256" key="10">
    <source>
        <dbReference type="HAMAP-Rule" id="MF_01520"/>
    </source>
</evidence>
<dbReference type="InterPro" id="IPR018294">
    <property type="entry name" value="ISPD_synthase_CS"/>
</dbReference>
<evidence type="ECO:0000256" key="2">
    <source>
        <dbReference type="ARBA" id="ARBA00004787"/>
    </source>
</evidence>
<dbReference type="HAMAP" id="MF_00107">
    <property type="entry name" value="IspF"/>
    <property type="match status" value="1"/>
</dbReference>
<dbReference type="UniPathway" id="UPA00056">
    <property type="reaction ID" value="UER00093"/>
</dbReference>
<feature type="region of interest" description="2-C-methyl-D-erythritol 2,4-cyclodiphosphate synthase" evidence="10">
    <location>
        <begin position="232"/>
        <end position="388"/>
    </location>
</feature>
<dbReference type="GO" id="GO:0016114">
    <property type="term" value="P:terpenoid biosynthetic process"/>
    <property type="evidence" value="ECO:0007669"/>
    <property type="project" value="InterPro"/>
</dbReference>
<gene>
    <name evidence="10 12" type="primary">ispDF</name>
    <name evidence="12" type="ORF">AMYX_27890</name>
</gene>
<dbReference type="InterPro" id="IPR029044">
    <property type="entry name" value="Nucleotide-diphossugar_trans"/>
</dbReference>
<feature type="region of interest" description="2-C-methyl-D-erythritol 4-phosphate cytidylyltransferase" evidence="10">
    <location>
        <begin position="1"/>
        <end position="231"/>
    </location>
</feature>
<evidence type="ECO:0000256" key="9">
    <source>
        <dbReference type="ARBA" id="ARBA00023268"/>
    </source>
</evidence>
<dbReference type="InterPro" id="IPR001228">
    <property type="entry name" value="IspD"/>
</dbReference>
<dbReference type="GO" id="GO:0019288">
    <property type="term" value="P:isopentenyl diphosphate biosynthetic process, methylerythritol 4-phosphate pathway"/>
    <property type="evidence" value="ECO:0007669"/>
    <property type="project" value="UniProtKB-UniRule"/>
</dbReference>
<feature type="site" description="Positions MEP for the nucleophilic attack" evidence="10">
    <location>
        <position position="157"/>
    </location>
</feature>
<keyword evidence="9 10" id="KW-0511">Multifunctional enzyme</keyword>
<dbReference type="CDD" id="cd00554">
    <property type="entry name" value="MECDP_synthase"/>
    <property type="match status" value="1"/>
</dbReference>
<dbReference type="RefSeq" id="WP_176066210.1">
    <property type="nucleotide sequence ID" value="NZ_BJTG01000006.1"/>
</dbReference>
<dbReference type="InterPro" id="IPR003526">
    <property type="entry name" value="MECDP_synthase"/>
</dbReference>
<keyword evidence="5 10" id="KW-0548">Nucleotidyltransferase</keyword>
<keyword evidence="7 10" id="KW-0414">Isoprene biosynthesis</keyword>
<comment type="function">
    <text evidence="10">Bifunctional enzyme that catalyzes the formation of 4-diphosphocytidyl-2-C-methyl-D-erythritol from CTP and 2-C-methyl-D-erythritol 4-phosphate (MEP) (IspD), and catalyzes the conversion of 4-diphosphocytidyl-2-C-methyl-D-erythritol 2-phosphate (CDP-ME2P) to 2-C-methyl-D-erythritol 2,4-cyclodiphosphate (ME-CPP) with a corresponding release of cytidine 5-monophosphate (CMP) (IspF).</text>
</comment>
<feature type="site" description="Positions MEP for the nucleophilic attack" evidence="10">
    <location>
        <position position="213"/>
    </location>
</feature>
<accession>A0A7I9VP96</accession>
<dbReference type="PROSITE" id="PS01295">
    <property type="entry name" value="ISPD"/>
    <property type="match status" value="1"/>
</dbReference>
<name>A0A7I9VP96_9BACT</name>
<dbReference type="FunFam" id="3.30.1330.50:FF:000003">
    <property type="entry name" value="2-C-methyl-D-erythritol 2,4-cyclodiphosphate synthase"/>
    <property type="match status" value="1"/>
</dbReference>
<dbReference type="SUPFAM" id="SSF69765">
    <property type="entry name" value="IpsF-like"/>
    <property type="match status" value="1"/>
</dbReference>
<feature type="site" description="Transition state stabilizer" evidence="10">
    <location>
        <position position="24"/>
    </location>
</feature>
<keyword evidence="6 10" id="KW-0479">Metal-binding</keyword>
<feature type="site" description="Transition state stabilizer" evidence="10">
    <location>
        <position position="19"/>
    </location>
</feature>
<reference evidence="13" key="1">
    <citation type="journal article" date="2020" name="Appl. Environ. Microbiol.">
        <title>Diazotrophic Anaeromyxobacter Isolates from Soils.</title>
        <authorList>
            <person name="Masuda Y."/>
            <person name="Yamanaka H."/>
            <person name="Xu Z.X."/>
            <person name="Shiratori Y."/>
            <person name="Aono T."/>
            <person name="Amachi S."/>
            <person name="Senoo K."/>
            <person name="Itoh H."/>
        </authorList>
    </citation>
    <scope>NUCLEOTIDE SEQUENCE [LARGE SCALE GENOMIC DNA]</scope>
    <source>
        <strain evidence="13">R267</strain>
    </source>
</reference>
<dbReference type="NCBIfam" id="TIGR00151">
    <property type="entry name" value="ispF"/>
    <property type="match status" value="1"/>
</dbReference>
<dbReference type="PANTHER" id="PTHR43181:SF1">
    <property type="entry name" value="2-C-METHYL-D-ERYTHRITOL 2,4-CYCLODIPHOSPHATE SYNTHASE, CHLOROPLASTIC"/>
    <property type="match status" value="1"/>
</dbReference>
<evidence type="ECO:0000256" key="6">
    <source>
        <dbReference type="ARBA" id="ARBA00022723"/>
    </source>
</evidence>
<dbReference type="HAMAP" id="MF_01520">
    <property type="entry name" value="IspDF"/>
    <property type="match status" value="1"/>
</dbReference>
<evidence type="ECO:0000256" key="3">
    <source>
        <dbReference type="ARBA" id="ARBA00009789"/>
    </source>
</evidence>
<dbReference type="PANTHER" id="PTHR43181">
    <property type="entry name" value="2-C-METHYL-D-ERYTHRITOL 2,4-CYCLODIPHOSPHATE SYNTHASE, CHLOROPLASTIC"/>
    <property type="match status" value="1"/>
</dbReference>
<feature type="binding site" evidence="10">
    <location>
        <position position="271"/>
    </location>
    <ligand>
        <name>a divalent metal cation</name>
        <dbReference type="ChEBI" id="CHEBI:60240"/>
    </ligand>
</feature>
<comment type="similarity">
    <text evidence="3">Belongs to the IspD/TarI cytidylyltransferase family. IspD subfamily.</text>
</comment>
<comment type="caution">
    <text evidence="12">The sequence shown here is derived from an EMBL/GenBank/DDBJ whole genome shotgun (WGS) entry which is preliminary data.</text>
</comment>
<feature type="domain" description="2-C-methyl-D-erythritol 2,4-cyclodiphosphate synthase" evidence="11">
    <location>
        <begin position="233"/>
        <end position="383"/>
    </location>
</feature>
<evidence type="ECO:0000259" key="11">
    <source>
        <dbReference type="Pfam" id="PF02542"/>
    </source>
</evidence>
<evidence type="ECO:0000256" key="1">
    <source>
        <dbReference type="ARBA" id="ARBA00001282"/>
    </source>
</evidence>
<evidence type="ECO:0000256" key="4">
    <source>
        <dbReference type="ARBA" id="ARBA00022679"/>
    </source>
</evidence>
<comment type="similarity">
    <text evidence="10">In the N-terminal section; belongs to the IspD/TarI cytidylyltransferase family. IspD subfamily.</text>
</comment>
<evidence type="ECO:0000256" key="7">
    <source>
        <dbReference type="ARBA" id="ARBA00023229"/>
    </source>
</evidence>
<dbReference type="GO" id="GO:0008685">
    <property type="term" value="F:2-C-methyl-D-erythritol 2,4-cyclodiphosphate synthase activity"/>
    <property type="evidence" value="ECO:0007669"/>
    <property type="project" value="UniProtKB-UniRule"/>
</dbReference>
<dbReference type="EC" id="2.7.7.60" evidence="10"/>
<feature type="binding site" evidence="10">
    <location>
        <begin position="238"/>
        <end position="240"/>
    </location>
    <ligand>
        <name>4-CDP-2-C-methyl-D-erythritol 2-phosphate</name>
        <dbReference type="ChEBI" id="CHEBI:57919"/>
    </ligand>
</feature>
<dbReference type="HAMAP" id="MF_00108">
    <property type="entry name" value="IspD"/>
    <property type="match status" value="1"/>
</dbReference>
<comment type="caution">
    <text evidence="10">Lacks conserved residue(s) required for the propagation of feature annotation.</text>
</comment>
<comment type="catalytic activity">
    <reaction evidence="1 10">
        <text>2-C-methyl-D-erythritol 4-phosphate + CTP + H(+) = 4-CDP-2-C-methyl-D-erythritol + diphosphate</text>
        <dbReference type="Rhea" id="RHEA:13429"/>
        <dbReference type="ChEBI" id="CHEBI:15378"/>
        <dbReference type="ChEBI" id="CHEBI:33019"/>
        <dbReference type="ChEBI" id="CHEBI:37563"/>
        <dbReference type="ChEBI" id="CHEBI:57823"/>
        <dbReference type="ChEBI" id="CHEBI:58262"/>
        <dbReference type="EC" id="2.7.7.60"/>
    </reaction>
</comment>
<keyword evidence="13" id="KW-1185">Reference proteome</keyword>
<feature type="binding site" evidence="10">
    <location>
        <position position="238"/>
    </location>
    <ligand>
        <name>a divalent metal cation</name>
        <dbReference type="ChEBI" id="CHEBI:60240"/>
    </ligand>
</feature>
<feature type="binding site" evidence="10">
    <location>
        <position position="368"/>
    </location>
    <ligand>
        <name>4-CDP-2-C-methyl-D-erythritol 2-phosphate</name>
        <dbReference type="ChEBI" id="CHEBI:57919"/>
    </ligand>
</feature>
<feature type="binding site" evidence="10">
    <location>
        <position position="371"/>
    </location>
    <ligand>
        <name>4-CDP-2-C-methyl-D-erythritol 2-phosphate</name>
        <dbReference type="ChEBI" id="CHEBI:57919"/>
    </ligand>
</feature>
<dbReference type="InterPro" id="IPR036571">
    <property type="entry name" value="MECDP_synthase_sf"/>
</dbReference>
<evidence type="ECO:0000256" key="8">
    <source>
        <dbReference type="ARBA" id="ARBA00023239"/>
    </source>
</evidence>
<feature type="binding site" evidence="10">
    <location>
        <begin position="285"/>
        <end position="287"/>
    </location>
    <ligand>
        <name>4-CDP-2-C-methyl-D-erythritol 2-phosphate</name>
        <dbReference type="ChEBI" id="CHEBI:57919"/>
    </ligand>
</feature>
<comment type="cofactor">
    <cofactor evidence="10">
        <name>a divalent metal cation</name>
        <dbReference type="ChEBI" id="CHEBI:60240"/>
    </cofactor>
</comment>
<dbReference type="AlphaFoldDB" id="A0A7I9VP96"/>
<feature type="binding site" evidence="10">
    <location>
        <begin position="263"/>
        <end position="264"/>
    </location>
    <ligand>
        <name>4-CDP-2-C-methyl-D-erythritol 2-phosphate</name>
        <dbReference type="ChEBI" id="CHEBI:57919"/>
    </ligand>
</feature>
<dbReference type="Gene3D" id="3.90.550.10">
    <property type="entry name" value="Spore Coat Polysaccharide Biosynthesis Protein SpsA, Chain A"/>
    <property type="match status" value="1"/>
</dbReference>
<protein>
    <recommendedName>
        <fullName evidence="10">Bifunctional enzyme IspD/IspF</fullName>
    </recommendedName>
    <domain>
        <recommendedName>
            <fullName evidence="10">2-C-methyl-D-erythritol 4-phosphate cytidylyltransferase</fullName>
            <ecNumber evidence="10">2.7.7.60</ecNumber>
        </recommendedName>
        <alternativeName>
            <fullName evidence="10">4-diphosphocytidyl-2C-methyl-D-erythritol synthase</fullName>
        </alternativeName>
        <alternativeName>
            <fullName evidence="10">MEP cytidylyltransferase</fullName>
            <shortName evidence="10">MCT</shortName>
        </alternativeName>
    </domain>
    <domain>
        <recommendedName>
            <fullName evidence="10">2-C-methyl-D-erythritol 2,4-cyclodiphosphate synthase</fullName>
            <shortName evidence="10">MECDP-synthase</shortName>
            <shortName evidence="10">MECPP-synthase</shortName>
            <shortName evidence="10">MECPS</shortName>
            <ecNumber evidence="10">4.6.1.12</ecNumber>
        </recommendedName>
    </domain>
</protein>
<dbReference type="InterPro" id="IPR034683">
    <property type="entry name" value="IspD/TarI"/>
</dbReference>
<organism evidence="12 13">
    <name type="scientific">Anaeromyxobacter diazotrophicus</name>
    <dbReference type="NCBI Taxonomy" id="2590199"/>
    <lineage>
        <taxon>Bacteria</taxon>
        <taxon>Pseudomonadati</taxon>
        <taxon>Myxococcota</taxon>
        <taxon>Myxococcia</taxon>
        <taxon>Myxococcales</taxon>
        <taxon>Cystobacterineae</taxon>
        <taxon>Anaeromyxobacteraceae</taxon>
        <taxon>Anaeromyxobacter</taxon>
    </lineage>
</organism>
<feature type="site" description="Transition state stabilizer" evidence="10">
    <location>
        <position position="362"/>
    </location>
</feature>
<dbReference type="Pfam" id="PF02542">
    <property type="entry name" value="YgbB"/>
    <property type="match status" value="1"/>
</dbReference>
<keyword evidence="8 10" id="KW-0456">Lyase</keyword>
<evidence type="ECO:0000256" key="5">
    <source>
        <dbReference type="ARBA" id="ARBA00022695"/>
    </source>
</evidence>
<dbReference type="Pfam" id="PF01128">
    <property type="entry name" value="IspD"/>
    <property type="match status" value="1"/>
</dbReference>
<dbReference type="Proteomes" id="UP000503640">
    <property type="component" value="Unassembled WGS sequence"/>
</dbReference>
<dbReference type="EMBL" id="BJTG01000006">
    <property type="protein sequence ID" value="GEJ58048.1"/>
    <property type="molecule type" value="Genomic_DNA"/>
</dbReference>